<evidence type="ECO:0000259" key="3">
    <source>
        <dbReference type="SMART" id="SM00065"/>
    </source>
</evidence>
<dbReference type="Gene3D" id="1.10.287.130">
    <property type="match status" value="1"/>
</dbReference>
<dbReference type="InterPro" id="IPR029016">
    <property type="entry name" value="GAF-like_dom_sf"/>
</dbReference>
<evidence type="ECO:0000256" key="1">
    <source>
        <dbReference type="ARBA" id="ARBA00000085"/>
    </source>
</evidence>
<evidence type="ECO:0000256" key="2">
    <source>
        <dbReference type="ARBA" id="ARBA00012438"/>
    </source>
</evidence>
<dbReference type="SUPFAM" id="SSF55781">
    <property type="entry name" value="GAF domain-like"/>
    <property type="match status" value="1"/>
</dbReference>
<accession>A0ABW5TX54</accession>
<dbReference type="RefSeq" id="WP_379041335.1">
    <property type="nucleotide sequence ID" value="NZ_JBHSKW010000012.1"/>
</dbReference>
<dbReference type="InterPro" id="IPR036097">
    <property type="entry name" value="HisK_dim/P_sf"/>
</dbReference>
<organism evidence="4 5">
    <name type="scientific">Pedobacter alpinus</name>
    <dbReference type="NCBI Taxonomy" id="1590643"/>
    <lineage>
        <taxon>Bacteria</taxon>
        <taxon>Pseudomonadati</taxon>
        <taxon>Bacteroidota</taxon>
        <taxon>Sphingobacteriia</taxon>
        <taxon>Sphingobacteriales</taxon>
        <taxon>Sphingobacteriaceae</taxon>
        <taxon>Pedobacter</taxon>
    </lineage>
</organism>
<dbReference type="CDD" id="cd00082">
    <property type="entry name" value="HisKA"/>
    <property type="match status" value="1"/>
</dbReference>
<dbReference type="Proteomes" id="UP001597546">
    <property type="component" value="Unassembled WGS sequence"/>
</dbReference>
<evidence type="ECO:0000313" key="5">
    <source>
        <dbReference type="Proteomes" id="UP001597546"/>
    </source>
</evidence>
<sequence>MSNLEIERLKAVNKYLMFDVDKEIDDITKLASFLTRKPIALISLMDKDEQIILASEGVKLTRMPRATSFCTHAIAQNEIMVVEDATKDDRFKDLPVVTGDFKVRFYASTNLVSDDGYNIGTLCVYDLKPGIITEEEIEHLKILGKQVSHVLELNKELNLSVKNNEALVKIAWTHAHEIRGPLSSILGLVDLIKINNCDLDLEYLNYLETAANQLDEVLNRIITLASKK</sequence>
<reference evidence="5" key="1">
    <citation type="journal article" date="2019" name="Int. J. Syst. Evol. Microbiol.">
        <title>The Global Catalogue of Microorganisms (GCM) 10K type strain sequencing project: providing services to taxonomists for standard genome sequencing and annotation.</title>
        <authorList>
            <consortium name="The Broad Institute Genomics Platform"/>
            <consortium name="The Broad Institute Genome Sequencing Center for Infectious Disease"/>
            <person name="Wu L."/>
            <person name="Ma J."/>
        </authorList>
    </citation>
    <scope>NUCLEOTIDE SEQUENCE [LARGE SCALE GENOMIC DNA]</scope>
    <source>
        <strain evidence="5">KCTC 42456</strain>
    </source>
</reference>
<dbReference type="PANTHER" id="PTHR43102:SF2">
    <property type="entry name" value="GAF DOMAIN-CONTAINING PROTEIN"/>
    <property type="match status" value="1"/>
</dbReference>
<comment type="catalytic activity">
    <reaction evidence="1">
        <text>ATP + protein L-histidine = ADP + protein N-phospho-L-histidine.</text>
        <dbReference type="EC" id="2.7.13.3"/>
    </reaction>
</comment>
<keyword evidence="5" id="KW-1185">Reference proteome</keyword>
<dbReference type="PANTHER" id="PTHR43102">
    <property type="entry name" value="SLR1143 PROTEIN"/>
    <property type="match status" value="1"/>
</dbReference>
<dbReference type="Pfam" id="PF01590">
    <property type="entry name" value="GAF"/>
    <property type="match status" value="1"/>
</dbReference>
<dbReference type="EC" id="2.7.13.3" evidence="2"/>
<dbReference type="InterPro" id="IPR003018">
    <property type="entry name" value="GAF"/>
</dbReference>
<proteinExistence type="predicted"/>
<name>A0ABW5TX54_9SPHI</name>
<feature type="domain" description="GAF" evidence="3">
    <location>
        <begin position="19"/>
        <end position="161"/>
    </location>
</feature>
<dbReference type="SMART" id="SM00065">
    <property type="entry name" value="GAF"/>
    <property type="match status" value="1"/>
</dbReference>
<evidence type="ECO:0000313" key="4">
    <source>
        <dbReference type="EMBL" id="MFD2733188.1"/>
    </source>
</evidence>
<protein>
    <recommendedName>
        <fullName evidence="2">histidine kinase</fullName>
        <ecNumber evidence="2">2.7.13.3</ecNumber>
    </recommendedName>
</protein>
<dbReference type="Gene3D" id="3.30.450.40">
    <property type="match status" value="1"/>
</dbReference>
<gene>
    <name evidence="4" type="ORF">ACFSSE_15875</name>
</gene>
<dbReference type="InterPro" id="IPR003661">
    <property type="entry name" value="HisK_dim/P_dom"/>
</dbReference>
<dbReference type="EMBL" id="JBHULV010000052">
    <property type="protein sequence ID" value="MFD2733188.1"/>
    <property type="molecule type" value="Genomic_DNA"/>
</dbReference>
<dbReference type="SUPFAM" id="SSF47384">
    <property type="entry name" value="Homodimeric domain of signal transducing histidine kinase"/>
    <property type="match status" value="1"/>
</dbReference>
<comment type="caution">
    <text evidence="4">The sequence shown here is derived from an EMBL/GenBank/DDBJ whole genome shotgun (WGS) entry which is preliminary data.</text>
</comment>
<dbReference type="Pfam" id="PF00512">
    <property type="entry name" value="HisKA"/>
    <property type="match status" value="1"/>
</dbReference>